<evidence type="ECO:0008006" key="13">
    <source>
        <dbReference type="Google" id="ProtNLM"/>
    </source>
</evidence>
<keyword evidence="8" id="KW-0868">Chloride</keyword>
<comment type="subcellular location">
    <subcellularLocation>
        <location evidence="1">Membrane</location>
        <topology evidence="1">Multi-pass membrane protein</topology>
    </subcellularLocation>
</comment>
<feature type="transmembrane region" description="Helical" evidence="10">
    <location>
        <begin position="37"/>
        <end position="60"/>
    </location>
</feature>
<gene>
    <name evidence="11" type="ORF">NEMVEDRAFT_v1g225187</name>
</gene>
<evidence type="ECO:0000313" key="12">
    <source>
        <dbReference type="Proteomes" id="UP000001593"/>
    </source>
</evidence>
<evidence type="ECO:0000256" key="9">
    <source>
        <dbReference type="ARBA" id="ARBA00023303"/>
    </source>
</evidence>
<dbReference type="Proteomes" id="UP000001593">
    <property type="component" value="Unassembled WGS sequence"/>
</dbReference>
<evidence type="ECO:0000256" key="1">
    <source>
        <dbReference type="ARBA" id="ARBA00004141"/>
    </source>
</evidence>
<name>A7TCC9_NEMVE</name>
<proteinExistence type="predicted"/>
<dbReference type="EMBL" id="DS476223">
    <property type="protein sequence ID" value="EDO26304.1"/>
    <property type="molecule type" value="Genomic_DNA"/>
</dbReference>
<feature type="transmembrane region" description="Helical" evidence="10">
    <location>
        <begin position="66"/>
        <end position="91"/>
    </location>
</feature>
<dbReference type="STRING" id="45351.A7TCC9"/>
<dbReference type="Gene3D" id="1.10.3080.10">
    <property type="entry name" value="Clc chloride channel"/>
    <property type="match status" value="1"/>
</dbReference>
<evidence type="ECO:0000256" key="3">
    <source>
        <dbReference type="ARBA" id="ARBA00022692"/>
    </source>
</evidence>
<dbReference type="eggNOG" id="KOG0475">
    <property type="taxonomic scope" value="Eukaryota"/>
</dbReference>
<evidence type="ECO:0000256" key="5">
    <source>
        <dbReference type="ARBA" id="ARBA00023065"/>
    </source>
</evidence>
<protein>
    <recommendedName>
        <fullName evidence="13">Chloride channel protein</fullName>
    </recommendedName>
</protein>
<evidence type="ECO:0000256" key="7">
    <source>
        <dbReference type="ARBA" id="ARBA00023173"/>
    </source>
</evidence>
<dbReference type="InterPro" id="IPR001807">
    <property type="entry name" value="ClC"/>
</dbReference>
<evidence type="ECO:0000313" key="11">
    <source>
        <dbReference type="EMBL" id="EDO26304.1"/>
    </source>
</evidence>
<evidence type="ECO:0000256" key="4">
    <source>
        <dbReference type="ARBA" id="ARBA00022989"/>
    </source>
</evidence>
<reference evidence="11 12" key="1">
    <citation type="journal article" date="2007" name="Science">
        <title>Sea anemone genome reveals ancestral eumetazoan gene repertoire and genomic organization.</title>
        <authorList>
            <person name="Putnam N.H."/>
            <person name="Srivastava M."/>
            <person name="Hellsten U."/>
            <person name="Dirks B."/>
            <person name="Chapman J."/>
            <person name="Salamov A."/>
            <person name="Terry A."/>
            <person name="Shapiro H."/>
            <person name="Lindquist E."/>
            <person name="Kapitonov V.V."/>
            <person name="Jurka J."/>
            <person name="Genikhovich G."/>
            <person name="Grigoriev I.V."/>
            <person name="Lucas S.M."/>
            <person name="Steele R.E."/>
            <person name="Finnerty J.R."/>
            <person name="Technau U."/>
            <person name="Martindale M.Q."/>
            <person name="Rokhsar D.S."/>
        </authorList>
    </citation>
    <scope>NUCLEOTIDE SEQUENCE [LARGE SCALE GENOMIC DNA]</scope>
    <source>
        <strain evidence="12">CH2 X CH6</strain>
    </source>
</reference>
<keyword evidence="6 10" id="KW-0472">Membrane</keyword>
<keyword evidence="3 10" id="KW-0812">Transmembrane</keyword>
<dbReference type="Pfam" id="PF00654">
    <property type="entry name" value="Voltage_CLC"/>
    <property type="match status" value="1"/>
</dbReference>
<keyword evidence="9" id="KW-0407">Ion channel</keyword>
<dbReference type="InParanoid" id="A7TCC9"/>
<dbReference type="CDD" id="cd00400">
    <property type="entry name" value="Voltage_gated_ClC"/>
    <property type="match status" value="1"/>
</dbReference>
<dbReference type="Pfam" id="PF19777">
    <property type="entry name" value="DUF6263"/>
    <property type="match status" value="2"/>
</dbReference>
<dbReference type="SUPFAM" id="SSF81340">
    <property type="entry name" value="Clc chloride channel"/>
    <property type="match status" value="1"/>
</dbReference>
<dbReference type="HOGENOM" id="CLU_791263_0_0_1"/>
<feature type="transmembrane region" description="Helical" evidence="10">
    <location>
        <begin position="98"/>
        <end position="122"/>
    </location>
</feature>
<evidence type="ECO:0000256" key="8">
    <source>
        <dbReference type="ARBA" id="ARBA00023214"/>
    </source>
</evidence>
<keyword evidence="4 10" id="KW-1133">Transmembrane helix</keyword>
<dbReference type="PANTHER" id="PTHR43427">
    <property type="entry name" value="CHLORIDE CHANNEL PROTEIN CLC-E"/>
    <property type="match status" value="1"/>
</dbReference>
<evidence type="ECO:0000256" key="2">
    <source>
        <dbReference type="ARBA" id="ARBA00022448"/>
    </source>
</evidence>
<dbReference type="InterPro" id="IPR014743">
    <property type="entry name" value="Cl-channel_core"/>
</dbReference>
<keyword evidence="2" id="KW-0813">Transport</keyword>
<keyword evidence="7" id="KW-0869">Chloride channel</keyword>
<sequence>MPDLYGEGYGLITNLLHGNYEALIDHSFARHINNSHIAIILMCMLLIGFKSISAALTTGAGGNGGIFAPSLMIGGLVGFVFSYIVNLFAFIQLRTENFIVAAMAGVLAGVMHAPLTAIFLLAEITGGYTLFIPLMIVTAISYFITRKYVRHSIYHKALVEKRSISSCDEEAVTNSSDPIKLLFNFEEGSTYKYLVKSNIEIKPQIGDKDITINQDMTIACKYQKLSNSGTSSNMSVTYDRIIMSSGNNQNTLEFDSDNDSGEGKVFQSIRDVIKKPFEMVISPYGNVLSASGIEDPKNKGHYFSDTAFQKVMQQAFQIYPKKIIAAGDLWERKFSSSIGFIHVTISNNYKL</sequence>
<feature type="non-terminal residue" evidence="11">
    <location>
        <position position="351"/>
    </location>
</feature>
<accession>A7TCC9</accession>
<evidence type="ECO:0000256" key="10">
    <source>
        <dbReference type="SAM" id="Phobius"/>
    </source>
</evidence>
<keyword evidence="12" id="KW-1185">Reference proteome</keyword>
<dbReference type="AlphaFoldDB" id="A7TCC9"/>
<dbReference type="GO" id="GO:0005254">
    <property type="term" value="F:chloride channel activity"/>
    <property type="evidence" value="ECO:0007669"/>
    <property type="project" value="UniProtKB-KW"/>
</dbReference>
<dbReference type="PANTHER" id="PTHR43427:SF6">
    <property type="entry name" value="CHLORIDE CHANNEL PROTEIN CLC-E"/>
    <property type="match status" value="1"/>
</dbReference>
<dbReference type="GO" id="GO:0034707">
    <property type="term" value="C:chloride channel complex"/>
    <property type="evidence" value="ECO:0007669"/>
    <property type="project" value="UniProtKB-KW"/>
</dbReference>
<organism evidence="11 12">
    <name type="scientific">Nematostella vectensis</name>
    <name type="common">Starlet sea anemone</name>
    <dbReference type="NCBI Taxonomy" id="45351"/>
    <lineage>
        <taxon>Eukaryota</taxon>
        <taxon>Metazoa</taxon>
        <taxon>Cnidaria</taxon>
        <taxon>Anthozoa</taxon>
        <taxon>Hexacorallia</taxon>
        <taxon>Actiniaria</taxon>
        <taxon>Edwardsiidae</taxon>
        <taxon>Nematostella</taxon>
    </lineage>
</organism>
<keyword evidence="5" id="KW-0406">Ion transport</keyword>
<dbReference type="InterPro" id="IPR046230">
    <property type="entry name" value="DUF6263"/>
</dbReference>
<evidence type="ECO:0000256" key="6">
    <source>
        <dbReference type="ARBA" id="ARBA00023136"/>
    </source>
</evidence>
<feature type="transmembrane region" description="Helical" evidence="10">
    <location>
        <begin position="128"/>
        <end position="145"/>
    </location>
</feature>
<dbReference type="InterPro" id="IPR050368">
    <property type="entry name" value="ClC-type_chloride_channel"/>
</dbReference>